<name>A0A540VVM5_9GAMM</name>
<evidence type="ECO:0000259" key="4">
    <source>
        <dbReference type="Pfam" id="PF00700"/>
    </source>
</evidence>
<keyword evidence="5" id="KW-0282">Flagellum</keyword>
<dbReference type="GO" id="GO:0009288">
    <property type="term" value="C:bacterial-type flagellum"/>
    <property type="evidence" value="ECO:0007669"/>
    <property type="project" value="UniProtKB-SubCell"/>
</dbReference>
<sequence>MSSMSVGDLAQSVFLRRQNAELKAAMGQLTKELSSGKAADVSEKVRGDFSYVADVEHGLRLNSALQSTATEAELFAGAMQGSLTRVSSSLGALADALLSVGQTGLESTQSGVSRTARSQMEQIVSALNTDVAGRALFAGNATGGAALATADTMIDDLRTSLAGAATLADVETVVNDWFEEPGGGFETLGYVGGAEDLSGFQLGDGERIDLSIRADDGALRQSLKAAAMAALAKDGGLTLPVEVERGMLDTAASWALGAKEEVISVSADLGYAEARIEDAQARLGAEESSLSLAQNELLGADPYETVSQLEEVQLRLESLYTATARLSQLSLMRFMQ</sequence>
<dbReference type="Pfam" id="PF00700">
    <property type="entry name" value="Flagellin_C"/>
    <property type="match status" value="1"/>
</dbReference>
<feature type="domain" description="Flagellin C-terminal" evidence="4">
    <location>
        <begin position="259"/>
        <end position="334"/>
    </location>
</feature>
<evidence type="ECO:0000256" key="2">
    <source>
        <dbReference type="ARBA" id="ARBA00005709"/>
    </source>
</evidence>
<reference evidence="5 6" key="1">
    <citation type="submission" date="2019-06" db="EMBL/GenBank/DDBJ databases">
        <title>Metagenome assembled Genome of Spiribacter salinus SL48-SHIP from the microbial mat of Salt Lake 48 (Novosibirsk region, Russia).</title>
        <authorList>
            <person name="Shipova A."/>
            <person name="Rozanov A.S."/>
            <person name="Bryanskaya A.V."/>
            <person name="Peltek S.E."/>
        </authorList>
    </citation>
    <scope>NUCLEOTIDE SEQUENCE [LARGE SCALE GENOMIC DNA]</scope>
    <source>
        <strain evidence="5">SL48-SHIP-2</strain>
    </source>
</reference>
<organism evidence="5 6">
    <name type="scientific">Spiribacter salinus</name>
    <dbReference type="NCBI Taxonomy" id="1335746"/>
    <lineage>
        <taxon>Bacteria</taxon>
        <taxon>Pseudomonadati</taxon>
        <taxon>Pseudomonadota</taxon>
        <taxon>Gammaproteobacteria</taxon>
        <taxon>Chromatiales</taxon>
        <taxon>Ectothiorhodospiraceae</taxon>
        <taxon>Spiribacter</taxon>
    </lineage>
</organism>
<dbReference type="InterPro" id="IPR001492">
    <property type="entry name" value="Flagellin"/>
</dbReference>
<keyword evidence="5" id="KW-0966">Cell projection</keyword>
<dbReference type="PANTHER" id="PTHR42792:SF1">
    <property type="entry name" value="FLAGELLAR HOOK-ASSOCIATED PROTEIN 3"/>
    <property type="match status" value="1"/>
</dbReference>
<dbReference type="InterPro" id="IPR046358">
    <property type="entry name" value="Flagellin_C"/>
</dbReference>
<gene>
    <name evidence="5" type="ORF">FKY71_01280</name>
</gene>
<dbReference type="SUPFAM" id="SSF64518">
    <property type="entry name" value="Phase 1 flagellin"/>
    <property type="match status" value="1"/>
</dbReference>
<comment type="similarity">
    <text evidence="2">Belongs to the bacterial flagellin family.</text>
</comment>
<comment type="subcellular location">
    <subcellularLocation>
        <location evidence="1">Bacterial flagellum</location>
    </subcellularLocation>
</comment>
<keyword evidence="3" id="KW-0975">Bacterial flagellum</keyword>
<evidence type="ECO:0000256" key="1">
    <source>
        <dbReference type="ARBA" id="ARBA00004365"/>
    </source>
</evidence>
<evidence type="ECO:0000313" key="5">
    <source>
        <dbReference type="EMBL" id="TQF00809.1"/>
    </source>
</evidence>
<dbReference type="Proteomes" id="UP000315400">
    <property type="component" value="Unassembled WGS sequence"/>
</dbReference>
<evidence type="ECO:0000256" key="3">
    <source>
        <dbReference type="ARBA" id="ARBA00023143"/>
    </source>
</evidence>
<protein>
    <submittedName>
        <fullName evidence="5">Flagellar biosynthesis protein FlgL</fullName>
    </submittedName>
</protein>
<dbReference type="GO" id="GO:0005198">
    <property type="term" value="F:structural molecule activity"/>
    <property type="evidence" value="ECO:0007669"/>
    <property type="project" value="InterPro"/>
</dbReference>
<accession>A0A540VVM5</accession>
<dbReference type="Gene3D" id="1.20.1330.10">
    <property type="entry name" value="f41 fragment of flagellin, N-terminal domain"/>
    <property type="match status" value="1"/>
</dbReference>
<dbReference type="EMBL" id="VIFK01000004">
    <property type="protein sequence ID" value="TQF00809.1"/>
    <property type="molecule type" value="Genomic_DNA"/>
</dbReference>
<keyword evidence="5" id="KW-0969">Cilium</keyword>
<dbReference type="AlphaFoldDB" id="A0A540VVM5"/>
<evidence type="ECO:0000313" key="6">
    <source>
        <dbReference type="Proteomes" id="UP000315400"/>
    </source>
</evidence>
<comment type="caution">
    <text evidence="5">The sequence shown here is derived from an EMBL/GenBank/DDBJ whole genome shotgun (WGS) entry which is preliminary data.</text>
</comment>
<dbReference type="PANTHER" id="PTHR42792">
    <property type="entry name" value="FLAGELLIN"/>
    <property type="match status" value="1"/>
</dbReference>
<proteinExistence type="inferred from homology"/>